<feature type="compositionally biased region" description="Basic and acidic residues" evidence="1">
    <location>
        <begin position="94"/>
        <end position="108"/>
    </location>
</feature>
<organism evidence="2 3">
    <name type="scientific">Dothidotthia symphoricarpi CBS 119687</name>
    <dbReference type="NCBI Taxonomy" id="1392245"/>
    <lineage>
        <taxon>Eukaryota</taxon>
        <taxon>Fungi</taxon>
        <taxon>Dikarya</taxon>
        <taxon>Ascomycota</taxon>
        <taxon>Pezizomycotina</taxon>
        <taxon>Dothideomycetes</taxon>
        <taxon>Pleosporomycetidae</taxon>
        <taxon>Pleosporales</taxon>
        <taxon>Dothidotthiaceae</taxon>
        <taxon>Dothidotthia</taxon>
    </lineage>
</organism>
<feature type="compositionally biased region" description="Polar residues" evidence="1">
    <location>
        <begin position="70"/>
        <end position="79"/>
    </location>
</feature>
<accession>A0A6A5ZZE2</accession>
<dbReference type="EMBL" id="ML977523">
    <property type="protein sequence ID" value="KAF2123691.1"/>
    <property type="molecule type" value="Genomic_DNA"/>
</dbReference>
<dbReference type="GeneID" id="54411470"/>
<sequence length="260" mass="29717">MSDVSQSPSLPFRLADSSQLDHEPRLLQDAHHHSNQLHNYSFPAEFVHSSRYTLSSKLTESTLDALRKASTTNNINNAPIRNKPAMQHIPHGQSKPERRPHPTNHDTHSPPAENFQRPRLQQLRPGIELLQLSISLRASRLNNAFTKLTHVYMTLQHDKLEIRKAAGQEDFATIHLEYAVCAVVEGPIVGYAKRWCLRACEMAGDSEWIVARWFVEVRHVVLEWAGEVVWLAFGTKEDAESWKEVLDELMDCPHALEDIR</sequence>
<dbReference type="AlphaFoldDB" id="A0A6A5ZZE2"/>
<reference evidence="2" key="1">
    <citation type="journal article" date="2020" name="Stud. Mycol.">
        <title>101 Dothideomycetes genomes: a test case for predicting lifestyles and emergence of pathogens.</title>
        <authorList>
            <person name="Haridas S."/>
            <person name="Albert R."/>
            <person name="Binder M."/>
            <person name="Bloem J."/>
            <person name="Labutti K."/>
            <person name="Salamov A."/>
            <person name="Andreopoulos B."/>
            <person name="Baker S."/>
            <person name="Barry K."/>
            <person name="Bills G."/>
            <person name="Bluhm B."/>
            <person name="Cannon C."/>
            <person name="Castanera R."/>
            <person name="Culley D."/>
            <person name="Daum C."/>
            <person name="Ezra D."/>
            <person name="Gonzalez J."/>
            <person name="Henrissat B."/>
            <person name="Kuo A."/>
            <person name="Liang C."/>
            <person name="Lipzen A."/>
            <person name="Lutzoni F."/>
            <person name="Magnuson J."/>
            <person name="Mondo S."/>
            <person name="Nolan M."/>
            <person name="Ohm R."/>
            <person name="Pangilinan J."/>
            <person name="Park H.-J."/>
            <person name="Ramirez L."/>
            <person name="Alfaro M."/>
            <person name="Sun H."/>
            <person name="Tritt A."/>
            <person name="Yoshinaga Y."/>
            <person name="Zwiers L.-H."/>
            <person name="Turgeon B."/>
            <person name="Goodwin S."/>
            <person name="Spatafora J."/>
            <person name="Crous P."/>
            <person name="Grigoriev I."/>
        </authorList>
    </citation>
    <scope>NUCLEOTIDE SEQUENCE</scope>
    <source>
        <strain evidence="2">CBS 119687</strain>
    </source>
</reference>
<dbReference type="RefSeq" id="XP_033518085.1">
    <property type="nucleotide sequence ID" value="XM_033671038.1"/>
</dbReference>
<evidence type="ECO:0000313" key="2">
    <source>
        <dbReference type="EMBL" id="KAF2123691.1"/>
    </source>
</evidence>
<evidence type="ECO:0000256" key="1">
    <source>
        <dbReference type="SAM" id="MobiDB-lite"/>
    </source>
</evidence>
<feature type="region of interest" description="Disordered" evidence="1">
    <location>
        <begin position="70"/>
        <end position="117"/>
    </location>
</feature>
<protein>
    <submittedName>
        <fullName evidence="2">Uncharacterized protein</fullName>
    </submittedName>
</protein>
<dbReference type="Proteomes" id="UP000799771">
    <property type="component" value="Unassembled WGS sequence"/>
</dbReference>
<evidence type="ECO:0000313" key="3">
    <source>
        <dbReference type="Proteomes" id="UP000799771"/>
    </source>
</evidence>
<gene>
    <name evidence="2" type="ORF">P153DRAFT_391290</name>
</gene>
<keyword evidence="3" id="KW-1185">Reference proteome</keyword>
<proteinExistence type="predicted"/>
<name>A0A6A5ZZE2_9PLEO</name>